<accession>A0A6M3LNE2</accession>
<dbReference type="Pfam" id="PF11195">
    <property type="entry name" value="Tad2-like"/>
    <property type="match status" value="1"/>
</dbReference>
<dbReference type="EMBL" id="MT143284">
    <property type="protein sequence ID" value="QJA95082.1"/>
    <property type="molecule type" value="Genomic_DNA"/>
</dbReference>
<feature type="domain" description="Thoeris anti-defense 2-like" evidence="1">
    <location>
        <begin position="1"/>
        <end position="68"/>
    </location>
</feature>
<reference evidence="2" key="1">
    <citation type="submission" date="2020-03" db="EMBL/GenBank/DDBJ databases">
        <title>The deep terrestrial virosphere.</title>
        <authorList>
            <person name="Holmfeldt K."/>
            <person name="Nilsson E."/>
            <person name="Simone D."/>
            <person name="Lopez-Fernandez M."/>
            <person name="Wu X."/>
            <person name="de Brujin I."/>
            <person name="Lundin D."/>
            <person name="Andersson A."/>
            <person name="Bertilsson S."/>
            <person name="Dopson M."/>
        </authorList>
    </citation>
    <scope>NUCLEOTIDE SEQUENCE</scope>
    <source>
        <strain evidence="2">MM415B03657</strain>
    </source>
</reference>
<evidence type="ECO:0000259" key="1">
    <source>
        <dbReference type="Pfam" id="PF11195"/>
    </source>
</evidence>
<dbReference type="InterPro" id="IPR021361">
    <property type="entry name" value="Tad2-like_dom"/>
</dbReference>
<protein>
    <recommendedName>
        <fullName evidence="1">Thoeris anti-defense 2-like domain-containing protein</fullName>
    </recommendedName>
</protein>
<dbReference type="AlphaFoldDB" id="A0A6M3LNE2"/>
<gene>
    <name evidence="2" type="ORF">MM415B03657_0007</name>
</gene>
<proteinExistence type="predicted"/>
<name>A0A6M3LNE2_9ZZZZ</name>
<organism evidence="2">
    <name type="scientific">viral metagenome</name>
    <dbReference type="NCBI Taxonomy" id="1070528"/>
    <lineage>
        <taxon>unclassified sequences</taxon>
        <taxon>metagenomes</taxon>
        <taxon>organismal metagenomes</taxon>
    </lineage>
</organism>
<sequence>MDFCEALRAMRMGSKVARYEWYGRIFFWNILEDCKKETIIQTGFNGRRPKTIAKVPAEDVLAKDWYVVT</sequence>
<evidence type="ECO:0000313" key="2">
    <source>
        <dbReference type="EMBL" id="QJA95082.1"/>
    </source>
</evidence>